<reference evidence="1 2" key="1">
    <citation type="submission" date="2020-04" db="EMBL/GenBank/DDBJ databases">
        <authorList>
            <person name="Wallbank WR R."/>
            <person name="Pardo Diaz C."/>
            <person name="Kozak K."/>
            <person name="Martin S."/>
            <person name="Jiggins C."/>
            <person name="Moest M."/>
            <person name="Warren A I."/>
            <person name="Byers J.R.P. K."/>
            <person name="Montejo-Kovacevich G."/>
            <person name="Yen C E."/>
        </authorList>
    </citation>
    <scope>NUCLEOTIDE SEQUENCE [LARGE SCALE GENOMIC DNA]</scope>
</reference>
<name>A0A8S0Z2F4_ARCPL</name>
<evidence type="ECO:0000313" key="2">
    <source>
        <dbReference type="Proteomes" id="UP000494106"/>
    </source>
</evidence>
<dbReference type="EMBL" id="CADEBC010000208">
    <property type="protein sequence ID" value="CAB3225713.1"/>
    <property type="molecule type" value="Genomic_DNA"/>
</dbReference>
<organism evidence="1 2">
    <name type="scientific">Arctia plantaginis</name>
    <name type="common">Wood tiger moth</name>
    <name type="synonym">Phalaena plantaginis</name>
    <dbReference type="NCBI Taxonomy" id="874455"/>
    <lineage>
        <taxon>Eukaryota</taxon>
        <taxon>Metazoa</taxon>
        <taxon>Ecdysozoa</taxon>
        <taxon>Arthropoda</taxon>
        <taxon>Hexapoda</taxon>
        <taxon>Insecta</taxon>
        <taxon>Pterygota</taxon>
        <taxon>Neoptera</taxon>
        <taxon>Endopterygota</taxon>
        <taxon>Lepidoptera</taxon>
        <taxon>Glossata</taxon>
        <taxon>Ditrysia</taxon>
        <taxon>Noctuoidea</taxon>
        <taxon>Erebidae</taxon>
        <taxon>Arctiinae</taxon>
        <taxon>Arctia</taxon>
    </lineage>
</organism>
<accession>A0A8S0Z2F4</accession>
<sequence>MAGKGRLVKMKVYDFDSRENPIWMRNAMLLRLNHQQPYLITLSAVSSRAANIRLLTELDTVANKGHMRELISNSDWT</sequence>
<dbReference type="AlphaFoldDB" id="A0A8S0Z2F4"/>
<evidence type="ECO:0000313" key="1">
    <source>
        <dbReference type="EMBL" id="CAB3225713.1"/>
    </source>
</evidence>
<dbReference type="Proteomes" id="UP000494106">
    <property type="component" value="Unassembled WGS sequence"/>
</dbReference>
<comment type="caution">
    <text evidence="1">The sequence shown here is derived from an EMBL/GenBank/DDBJ whole genome shotgun (WGS) entry which is preliminary data.</text>
</comment>
<protein>
    <submittedName>
        <fullName evidence="1">Uncharacterized protein</fullName>
    </submittedName>
</protein>
<keyword evidence="2" id="KW-1185">Reference proteome</keyword>
<gene>
    <name evidence="1" type="ORF">APLA_LOCUS2553</name>
</gene>
<proteinExistence type="predicted"/>